<keyword evidence="3" id="KW-0378">Hydrolase</keyword>
<dbReference type="InterPro" id="IPR008761">
    <property type="entry name" value="Peptidase_S37"/>
</dbReference>
<dbReference type="GO" id="GO:0006508">
    <property type="term" value="P:proteolysis"/>
    <property type="evidence" value="ECO:0007669"/>
    <property type="project" value="UniProtKB-KW"/>
</dbReference>
<evidence type="ECO:0000256" key="3">
    <source>
        <dbReference type="ARBA" id="ARBA00022801"/>
    </source>
</evidence>
<proteinExistence type="predicted"/>
<dbReference type="SUPFAM" id="SSF53474">
    <property type="entry name" value="alpha/beta-Hydrolases"/>
    <property type="match status" value="1"/>
</dbReference>
<dbReference type="PANTHER" id="PTHR11010:SF38">
    <property type="entry name" value="LYSOSOMAL PRO-X CARBOXYPEPTIDASE"/>
    <property type="match status" value="1"/>
</dbReference>
<evidence type="ECO:0000256" key="1">
    <source>
        <dbReference type="ARBA" id="ARBA00022670"/>
    </source>
</evidence>
<feature type="chain" id="PRO_5034600095" evidence="4">
    <location>
        <begin position="18"/>
        <end position="426"/>
    </location>
</feature>
<sequence length="426" mass="49130">MIHLLVLLFCYSAVTMAASEDLKGKLEALKGIESVEQLKSDCYPEKYVVRITQPLDPKHPELGTFTQRVIIGHVGFDRPTVLVTEGYGAAYALNPRYQEELTRLLNANLIFVEYRYFLESTPDPLNWDYLTAENSAYDLHHVNQTFRELYNTGKWISTGISKGGQTTILYRAFFPDDVDFSVPYVAPLNRAVEDGRHEPFLRKVGTKAERAKIESFQIEVLKRKMEIVSMLESFCKENNLQFRIPVEEVLDYCVLEYPFALWQWGTSVKTIPPLSTDTETLFKHLVSISGPDYFAKDQPNTSFFVQAARELGYYGYDTKPFEKYLTIKNSDGYLSRIMLPESAGTIEFRPGLYQKVYNFLKENDPKMIFIYGEVDPWSATRVPSFKGKKNEQIYIQPGGSHRARISNMPEDMKEKILRQINKWLAE</sequence>
<dbReference type="GO" id="GO:0008239">
    <property type="term" value="F:dipeptidyl-peptidase activity"/>
    <property type="evidence" value="ECO:0007669"/>
    <property type="project" value="TreeGrafter"/>
</dbReference>
<gene>
    <name evidence="5" type="ORF">SAMN05444001_10535</name>
</gene>
<keyword evidence="2 4" id="KW-0732">Signal</keyword>
<dbReference type="Gene3D" id="3.40.50.1820">
    <property type="entry name" value="alpha/beta hydrolase"/>
    <property type="match status" value="2"/>
</dbReference>
<dbReference type="PANTHER" id="PTHR11010">
    <property type="entry name" value="PROTEASE S28 PRO-X CARBOXYPEPTIDASE-RELATED"/>
    <property type="match status" value="1"/>
</dbReference>
<name>A0A8G2BV91_9BACT</name>
<comment type="caution">
    <text evidence="5">The sequence shown here is derived from an EMBL/GenBank/DDBJ whole genome shotgun (WGS) entry which is preliminary data.</text>
</comment>
<evidence type="ECO:0000256" key="4">
    <source>
        <dbReference type="SAM" id="SignalP"/>
    </source>
</evidence>
<dbReference type="InterPro" id="IPR029058">
    <property type="entry name" value="AB_hydrolase_fold"/>
</dbReference>
<organism evidence="5 6">
    <name type="scientific">Parabacteroides chinchillae</name>
    <dbReference type="NCBI Taxonomy" id="871327"/>
    <lineage>
        <taxon>Bacteria</taxon>
        <taxon>Pseudomonadati</taxon>
        <taxon>Bacteroidota</taxon>
        <taxon>Bacteroidia</taxon>
        <taxon>Bacteroidales</taxon>
        <taxon>Tannerellaceae</taxon>
        <taxon>Parabacteroides</taxon>
    </lineage>
</organism>
<dbReference type="AlphaFoldDB" id="A0A8G2BV91"/>
<keyword evidence="6" id="KW-1185">Reference proteome</keyword>
<dbReference type="EMBL" id="FNVS01000005">
    <property type="protein sequence ID" value="SEF70161.1"/>
    <property type="molecule type" value="Genomic_DNA"/>
</dbReference>
<feature type="signal peptide" evidence="4">
    <location>
        <begin position="1"/>
        <end position="17"/>
    </location>
</feature>
<keyword evidence="1" id="KW-0645">Protease</keyword>
<evidence type="ECO:0000256" key="2">
    <source>
        <dbReference type="ARBA" id="ARBA00022729"/>
    </source>
</evidence>
<dbReference type="Proteomes" id="UP000236725">
    <property type="component" value="Unassembled WGS sequence"/>
</dbReference>
<evidence type="ECO:0000313" key="5">
    <source>
        <dbReference type="EMBL" id="SEF70161.1"/>
    </source>
</evidence>
<dbReference type="Pfam" id="PF05576">
    <property type="entry name" value="Peptidase_S37"/>
    <property type="match status" value="1"/>
</dbReference>
<reference evidence="5 6" key="1">
    <citation type="submission" date="2016-10" db="EMBL/GenBank/DDBJ databases">
        <authorList>
            <person name="Varghese N."/>
            <person name="Submissions S."/>
        </authorList>
    </citation>
    <scope>NUCLEOTIDE SEQUENCE [LARGE SCALE GENOMIC DNA]</scope>
    <source>
        <strain evidence="5 6">DSM 29073</strain>
    </source>
</reference>
<evidence type="ECO:0000313" key="6">
    <source>
        <dbReference type="Proteomes" id="UP000236725"/>
    </source>
</evidence>
<protein>
    <submittedName>
        <fullName evidence="5">PS-10 peptidase S37</fullName>
    </submittedName>
</protein>
<accession>A0A8G2BV91</accession>